<keyword evidence="8" id="KW-0282">Flagellum</keyword>
<reference evidence="8" key="1">
    <citation type="submission" date="2020-12" db="EMBL/GenBank/DDBJ databases">
        <title>Pontibaca salina gen. nov., sp. nov., isolated from marine sediment.</title>
        <authorList>
            <person name="Bo J."/>
            <person name="Wang S."/>
            <person name="Song X."/>
            <person name="Du Z."/>
        </authorList>
    </citation>
    <scope>NUCLEOTIDE SEQUENCE</scope>
    <source>
        <strain evidence="8">S1109L</strain>
    </source>
</reference>
<evidence type="ECO:0000313" key="9">
    <source>
        <dbReference type="Proteomes" id="UP000613255"/>
    </source>
</evidence>
<evidence type="ECO:0000256" key="2">
    <source>
        <dbReference type="ARBA" id="ARBA00009772"/>
    </source>
</evidence>
<keyword evidence="6 7" id="KW-0472">Membrane</keyword>
<organism evidence="8 9">
    <name type="scientific">Pontibaca salina</name>
    <dbReference type="NCBI Taxonomy" id="2795731"/>
    <lineage>
        <taxon>Bacteria</taxon>
        <taxon>Pseudomonadati</taxon>
        <taxon>Pseudomonadota</taxon>
        <taxon>Alphaproteobacteria</taxon>
        <taxon>Rhodobacterales</taxon>
        <taxon>Roseobacteraceae</taxon>
        <taxon>Pontibaca</taxon>
    </lineage>
</organism>
<feature type="transmembrane region" description="Helical" evidence="7">
    <location>
        <begin position="177"/>
        <end position="200"/>
    </location>
</feature>
<feature type="transmembrane region" description="Helical" evidence="7">
    <location>
        <begin position="16"/>
        <end position="36"/>
    </location>
</feature>
<evidence type="ECO:0000256" key="1">
    <source>
        <dbReference type="ARBA" id="ARBA00004651"/>
    </source>
</evidence>
<dbReference type="Pfam" id="PF01311">
    <property type="entry name" value="Bac_export_1"/>
    <property type="match status" value="1"/>
</dbReference>
<name>A0A934LZW1_9RHOB</name>
<dbReference type="AlphaFoldDB" id="A0A934LZW1"/>
<dbReference type="EMBL" id="JAEIJD010000003">
    <property type="protein sequence ID" value="MBI6629395.1"/>
    <property type="molecule type" value="Genomic_DNA"/>
</dbReference>
<keyword evidence="4 7" id="KW-0812">Transmembrane</keyword>
<dbReference type="PANTHER" id="PTHR30065">
    <property type="entry name" value="FLAGELLAR BIOSYNTHETIC PROTEIN FLIR"/>
    <property type="match status" value="1"/>
</dbReference>
<feature type="transmembrane region" description="Helical" evidence="7">
    <location>
        <begin position="212"/>
        <end position="230"/>
    </location>
</feature>
<evidence type="ECO:0000256" key="3">
    <source>
        <dbReference type="ARBA" id="ARBA00022475"/>
    </source>
</evidence>
<dbReference type="PANTHER" id="PTHR30065:SF8">
    <property type="entry name" value="FLAGELLAR BIOSYNTHETIC PROTEIN FLIR"/>
    <property type="match status" value="1"/>
</dbReference>
<protein>
    <submittedName>
        <fullName evidence="8">Flagellar biosynthetic protein FliR</fullName>
    </submittedName>
</protein>
<comment type="subcellular location">
    <subcellularLocation>
        <location evidence="1">Cell membrane</location>
        <topology evidence="1">Multi-pass membrane protein</topology>
    </subcellularLocation>
</comment>
<keyword evidence="3" id="KW-1003">Cell membrane</keyword>
<dbReference type="PRINTS" id="PR00953">
    <property type="entry name" value="TYPE3IMRPROT"/>
</dbReference>
<keyword evidence="9" id="KW-1185">Reference proteome</keyword>
<dbReference type="InterPro" id="IPR002010">
    <property type="entry name" value="T3SS_IM_R"/>
</dbReference>
<sequence length="257" mass="26966">MITLPPDLQALLSRELWHAIIVFLRVSALVSLLPAFGERSVPIRVKLGVAVAFTMIVAPAVSLDVHLEHPLTFARFALTETLVGLALGIGVRLFVLALQTAGSIAAQSTSLSQILGGAGAEPIPAMGYALTIGGLALAVIFGLHVHAARLLIVSYQIFPVGYAPSAGDLSAWGVARIAHAFSLAFMLATPFVIASVIYNLTLGVINRAMPQLMVAFIGAPVITMGGLFLLCLSAPLMLSIWVEALIGFMQAPLVPPK</sequence>
<dbReference type="Proteomes" id="UP000613255">
    <property type="component" value="Unassembled WGS sequence"/>
</dbReference>
<dbReference type="GO" id="GO:0005886">
    <property type="term" value="C:plasma membrane"/>
    <property type="evidence" value="ECO:0007669"/>
    <property type="project" value="UniProtKB-SubCell"/>
</dbReference>
<evidence type="ECO:0000256" key="7">
    <source>
        <dbReference type="SAM" id="Phobius"/>
    </source>
</evidence>
<gene>
    <name evidence="8" type="ORF">JAO82_05810</name>
</gene>
<comment type="caution">
    <text evidence="8">The sequence shown here is derived from an EMBL/GenBank/DDBJ whole genome shotgun (WGS) entry which is preliminary data.</text>
</comment>
<dbReference type="GO" id="GO:0006605">
    <property type="term" value="P:protein targeting"/>
    <property type="evidence" value="ECO:0007669"/>
    <property type="project" value="InterPro"/>
</dbReference>
<comment type="similarity">
    <text evidence="2">Belongs to the FliR/MopE/SpaR family.</text>
</comment>
<keyword evidence="8" id="KW-0969">Cilium</keyword>
<proteinExistence type="inferred from homology"/>
<feature type="transmembrane region" description="Helical" evidence="7">
    <location>
        <begin position="127"/>
        <end position="157"/>
    </location>
</feature>
<keyword evidence="8" id="KW-0966">Cell projection</keyword>
<dbReference type="RefSeq" id="WP_198685416.1">
    <property type="nucleotide sequence ID" value="NZ_JAEIJD010000003.1"/>
</dbReference>
<accession>A0A934LZW1</accession>
<evidence type="ECO:0000256" key="4">
    <source>
        <dbReference type="ARBA" id="ARBA00022692"/>
    </source>
</evidence>
<evidence type="ECO:0000256" key="5">
    <source>
        <dbReference type="ARBA" id="ARBA00022989"/>
    </source>
</evidence>
<feature type="transmembrane region" description="Helical" evidence="7">
    <location>
        <begin position="82"/>
        <end position="106"/>
    </location>
</feature>
<evidence type="ECO:0000313" key="8">
    <source>
        <dbReference type="EMBL" id="MBI6629395.1"/>
    </source>
</evidence>
<keyword evidence="5 7" id="KW-1133">Transmembrane helix</keyword>
<evidence type="ECO:0000256" key="6">
    <source>
        <dbReference type="ARBA" id="ARBA00023136"/>
    </source>
</evidence>